<keyword evidence="4 7" id="KW-0812">Transmembrane</keyword>
<proteinExistence type="predicted"/>
<dbReference type="CDD" id="cd06261">
    <property type="entry name" value="TM_PBP2"/>
    <property type="match status" value="1"/>
</dbReference>
<dbReference type="Gene3D" id="1.10.3720.10">
    <property type="entry name" value="MetI-like"/>
    <property type="match status" value="1"/>
</dbReference>
<name>A0A094SN67_9ZZZZ</name>
<dbReference type="EMBL" id="JNSL01000025">
    <property type="protein sequence ID" value="KGA19998.1"/>
    <property type="molecule type" value="Genomic_DNA"/>
</dbReference>
<evidence type="ECO:0000256" key="1">
    <source>
        <dbReference type="ARBA" id="ARBA00004651"/>
    </source>
</evidence>
<evidence type="ECO:0000256" key="7">
    <source>
        <dbReference type="SAM" id="Phobius"/>
    </source>
</evidence>
<evidence type="ECO:0000256" key="5">
    <source>
        <dbReference type="ARBA" id="ARBA00022989"/>
    </source>
</evidence>
<sequence>MSEPRVLEIDEKNSSRPSAIGLSPTRLGIQRLRQDRLAVIGFGVVVFFVVIAIFAPILVHFLNIDPYKLDREAINEFGLPAGALGGISFDHPLGVEPGTGRDILGRLMYGARISLLVGTVGTVLTTVVGVVLGIVAGLRRGFVDSLISRVGDVTLAFPSLLLIIALANPMTQRLESWGVPAGNTARLTYILSILTIFGWVYMARLVRGQVFSLREREFVEAARSFGAGTGHLVFKQLLPNLWPQIIVFVSLSLPGYVALEATLSFLGVGLLAPAASWGIMLGDSVRYYRADPTYLFIPGTALMILVLAFNLLADGLRDAFDPRSDRQQL</sequence>
<dbReference type="AlphaFoldDB" id="A0A094SN67"/>
<comment type="caution">
    <text evidence="9">The sequence shown here is derived from an EMBL/GenBank/DDBJ whole genome shotgun (WGS) entry which is preliminary data.</text>
</comment>
<keyword evidence="6 7" id="KW-0472">Membrane</keyword>
<evidence type="ECO:0000256" key="2">
    <source>
        <dbReference type="ARBA" id="ARBA00022448"/>
    </source>
</evidence>
<feature type="transmembrane region" description="Helical" evidence="7">
    <location>
        <begin position="187"/>
        <end position="206"/>
    </location>
</feature>
<dbReference type="SUPFAM" id="SSF161098">
    <property type="entry name" value="MetI-like"/>
    <property type="match status" value="1"/>
</dbReference>
<protein>
    <recommendedName>
        <fullName evidence="8">ABC transmembrane type-1 domain-containing protein</fullName>
    </recommendedName>
</protein>
<dbReference type="Pfam" id="PF00528">
    <property type="entry name" value="BPD_transp_1"/>
    <property type="match status" value="1"/>
</dbReference>
<feature type="transmembrane region" description="Helical" evidence="7">
    <location>
        <begin position="265"/>
        <end position="282"/>
    </location>
</feature>
<keyword evidence="2" id="KW-0813">Transport</keyword>
<feature type="domain" description="ABC transmembrane type-1" evidence="8">
    <location>
        <begin position="111"/>
        <end position="313"/>
    </location>
</feature>
<accession>A0A094SN67</accession>
<evidence type="ECO:0000256" key="4">
    <source>
        <dbReference type="ARBA" id="ARBA00022692"/>
    </source>
</evidence>
<feature type="transmembrane region" description="Helical" evidence="7">
    <location>
        <begin position="150"/>
        <end position="167"/>
    </location>
</feature>
<keyword evidence="3" id="KW-1003">Cell membrane</keyword>
<dbReference type="InterPro" id="IPR000515">
    <property type="entry name" value="MetI-like"/>
</dbReference>
<evidence type="ECO:0000313" key="9">
    <source>
        <dbReference type="EMBL" id="KGA19998.1"/>
    </source>
</evidence>
<feature type="transmembrane region" description="Helical" evidence="7">
    <location>
        <begin position="294"/>
        <end position="313"/>
    </location>
</feature>
<gene>
    <name evidence="9" type="ORF">GM51_5810</name>
</gene>
<organism evidence="9">
    <name type="scientific">freshwater metagenome</name>
    <dbReference type="NCBI Taxonomy" id="449393"/>
    <lineage>
        <taxon>unclassified sequences</taxon>
        <taxon>metagenomes</taxon>
        <taxon>ecological metagenomes</taxon>
    </lineage>
</organism>
<feature type="transmembrane region" description="Helical" evidence="7">
    <location>
        <begin position="113"/>
        <end position="138"/>
    </location>
</feature>
<evidence type="ECO:0000256" key="3">
    <source>
        <dbReference type="ARBA" id="ARBA00022475"/>
    </source>
</evidence>
<dbReference type="PANTHER" id="PTHR43386">
    <property type="entry name" value="OLIGOPEPTIDE TRANSPORT SYSTEM PERMEASE PROTEIN APPC"/>
    <property type="match status" value="1"/>
</dbReference>
<dbReference type="GO" id="GO:0055085">
    <property type="term" value="P:transmembrane transport"/>
    <property type="evidence" value="ECO:0007669"/>
    <property type="project" value="InterPro"/>
</dbReference>
<dbReference type="GO" id="GO:0005886">
    <property type="term" value="C:plasma membrane"/>
    <property type="evidence" value="ECO:0007669"/>
    <property type="project" value="UniProtKB-SubCell"/>
</dbReference>
<comment type="subcellular location">
    <subcellularLocation>
        <location evidence="1">Cell membrane</location>
        <topology evidence="1">Multi-pass membrane protein</topology>
    </subcellularLocation>
</comment>
<dbReference type="PANTHER" id="PTHR43386:SF1">
    <property type="entry name" value="D,D-DIPEPTIDE TRANSPORT SYSTEM PERMEASE PROTEIN DDPC-RELATED"/>
    <property type="match status" value="1"/>
</dbReference>
<evidence type="ECO:0000256" key="6">
    <source>
        <dbReference type="ARBA" id="ARBA00023136"/>
    </source>
</evidence>
<dbReference type="InterPro" id="IPR050366">
    <property type="entry name" value="BP-dependent_transpt_permease"/>
</dbReference>
<feature type="transmembrane region" description="Helical" evidence="7">
    <location>
        <begin position="37"/>
        <end position="62"/>
    </location>
</feature>
<keyword evidence="5 7" id="KW-1133">Transmembrane helix</keyword>
<dbReference type="PROSITE" id="PS50928">
    <property type="entry name" value="ABC_TM1"/>
    <property type="match status" value="1"/>
</dbReference>
<dbReference type="InterPro" id="IPR025966">
    <property type="entry name" value="OppC_N"/>
</dbReference>
<reference evidence="9" key="1">
    <citation type="submission" date="2014-06" db="EMBL/GenBank/DDBJ databases">
        <title>Key roles for freshwater Actinobacteria revealed by deep metagenomic sequencing.</title>
        <authorList>
            <person name="Ghai R."/>
            <person name="Mizuno C.M."/>
            <person name="Picazo A."/>
            <person name="Camacho A."/>
            <person name="Rodriguez-Valera F."/>
        </authorList>
    </citation>
    <scope>NUCLEOTIDE SEQUENCE</scope>
</reference>
<dbReference type="InterPro" id="IPR035906">
    <property type="entry name" value="MetI-like_sf"/>
</dbReference>
<dbReference type="Pfam" id="PF12911">
    <property type="entry name" value="OppC_N"/>
    <property type="match status" value="1"/>
</dbReference>
<evidence type="ECO:0000259" key="8">
    <source>
        <dbReference type="PROSITE" id="PS50928"/>
    </source>
</evidence>